<protein>
    <submittedName>
        <fullName evidence="1">Uncharacterized protein</fullName>
    </submittedName>
</protein>
<gene>
    <name evidence="1" type="ORF">MLD38_018600</name>
</gene>
<dbReference type="EMBL" id="CM042884">
    <property type="protein sequence ID" value="KAI4370230.1"/>
    <property type="molecule type" value="Genomic_DNA"/>
</dbReference>
<name>A0ACB9QUA7_9MYRT</name>
<proteinExistence type="predicted"/>
<keyword evidence="2" id="KW-1185">Reference proteome</keyword>
<dbReference type="Proteomes" id="UP001057402">
    <property type="component" value="Chromosome 5"/>
</dbReference>
<evidence type="ECO:0000313" key="2">
    <source>
        <dbReference type="Proteomes" id="UP001057402"/>
    </source>
</evidence>
<sequence length="459" mass="52064">MAHDPKVRQAFEAARRLGIPDEETKLILKKLLKLYDKKWEFIEENNYQTLFDVYFDSKNDKITSSSGANNVGVEDDPERPVKRIHSGEQSPKSQGLGRISHLLRNSGTSTLEVPCCNTGATGTNPNNGQSARGNSPENFKIVIDIAKGTENVEVFLVSDDRNDPLPRFNYIPHNIVYQNAHVQVSLARIADEDCCAGCSGNCLSLTLPCACARETGGEFAYNSLGQLKDSFLDSCIEMKVNPRVEHHFYCTDCPIERFKNDVKPEKCKGHLLRKFIKECGRKCGCHMLCGNRIVQRGITCNLQVFLTKEKKGWGVRSTNALPKGTFLCEYVGEIVTNMELYDRIMKRSRNERHTYPVMLDADWGSEGVLKDEDALCLDATYHGNVARFINHRCHDANLIDIPVEVETPDRHYYRLAFFTTRDIKAYEELTWDYGIDFSDSEHPVKAFKCCCRSPMCRDT</sequence>
<comment type="caution">
    <text evidence="1">The sequence shown here is derived from an EMBL/GenBank/DDBJ whole genome shotgun (WGS) entry which is preliminary data.</text>
</comment>
<evidence type="ECO:0000313" key="1">
    <source>
        <dbReference type="EMBL" id="KAI4370230.1"/>
    </source>
</evidence>
<organism evidence="1 2">
    <name type="scientific">Melastoma candidum</name>
    <dbReference type="NCBI Taxonomy" id="119954"/>
    <lineage>
        <taxon>Eukaryota</taxon>
        <taxon>Viridiplantae</taxon>
        <taxon>Streptophyta</taxon>
        <taxon>Embryophyta</taxon>
        <taxon>Tracheophyta</taxon>
        <taxon>Spermatophyta</taxon>
        <taxon>Magnoliopsida</taxon>
        <taxon>eudicotyledons</taxon>
        <taxon>Gunneridae</taxon>
        <taxon>Pentapetalae</taxon>
        <taxon>rosids</taxon>
        <taxon>malvids</taxon>
        <taxon>Myrtales</taxon>
        <taxon>Melastomataceae</taxon>
        <taxon>Melastomatoideae</taxon>
        <taxon>Melastomateae</taxon>
        <taxon>Melastoma</taxon>
    </lineage>
</organism>
<reference evidence="2" key="1">
    <citation type="journal article" date="2023" name="Front. Plant Sci.">
        <title>Chromosomal-level genome assembly of Melastoma candidum provides insights into trichome evolution.</title>
        <authorList>
            <person name="Zhong Y."/>
            <person name="Wu W."/>
            <person name="Sun C."/>
            <person name="Zou P."/>
            <person name="Liu Y."/>
            <person name="Dai S."/>
            <person name="Zhou R."/>
        </authorList>
    </citation>
    <scope>NUCLEOTIDE SEQUENCE [LARGE SCALE GENOMIC DNA]</scope>
</reference>
<accession>A0ACB9QUA7</accession>